<feature type="region of interest" description="Disordered" evidence="1">
    <location>
        <begin position="81"/>
        <end position="151"/>
    </location>
</feature>
<accession>A0A8T0RVU0</accession>
<evidence type="ECO:0000256" key="1">
    <source>
        <dbReference type="SAM" id="MobiDB-lite"/>
    </source>
</evidence>
<dbReference type="EMBL" id="CM029046">
    <property type="protein sequence ID" value="KAG2588888.1"/>
    <property type="molecule type" value="Genomic_DNA"/>
</dbReference>
<evidence type="ECO:0000313" key="2">
    <source>
        <dbReference type="EMBL" id="KAG2588888.1"/>
    </source>
</evidence>
<comment type="caution">
    <text evidence="2">The sequence shown here is derived from an EMBL/GenBank/DDBJ whole genome shotgun (WGS) entry which is preliminary data.</text>
</comment>
<keyword evidence="3" id="KW-1185">Reference proteome</keyword>
<reference evidence="2" key="1">
    <citation type="submission" date="2020-05" db="EMBL/GenBank/DDBJ databases">
        <title>WGS assembly of Panicum virgatum.</title>
        <authorList>
            <person name="Lovell J.T."/>
            <person name="Jenkins J."/>
            <person name="Shu S."/>
            <person name="Juenger T.E."/>
            <person name="Schmutz J."/>
        </authorList>
    </citation>
    <scope>NUCLEOTIDE SEQUENCE</scope>
    <source>
        <strain evidence="2">AP13</strain>
    </source>
</reference>
<evidence type="ECO:0000313" key="3">
    <source>
        <dbReference type="Proteomes" id="UP000823388"/>
    </source>
</evidence>
<feature type="region of interest" description="Disordered" evidence="1">
    <location>
        <begin position="1"/>
        <end position="34"/>
    </location>
</feature>
<feature type="compositionally biased region" description="Gly residues" evidence="1">
    <location>
        <begin position="20"/>
        <end position="31"/>
    </location>
</feature>
<dbReference type="AlphaFoldDB" id="A0A8T0RVU0"/>
<name>A0A8T0RVU0_PANVG</name>
<sequence length="151" mass="16113">MRAGAPHHAACDRQHAGVHGARGGAREGPGPGRRHLGARVVGCMVVEMGTGCAPSDDVDDVLAALHGSATRTCWRCHSGCPRRPRNSWPASSRGTPPIGRPRRSSWSTRSWHSPAATTTMFGGCPPKARWMPRSESRESNDEPNEMLDGAA</sequence>
<proteinExistence type="predicted"/>
<gene>
    <name evidence="2" type="ORF">PVAP13_5NG354162</name>
</gene>
<protein>
    <submittedName>
        <fullName evidence="2">Uncharacterized protein</fullName>
    </submittedName>
</protein>
<organism evidence="2 3">
    <name type="scientific">Panicum virgatum</name>
    <name type="common">Blackwell switchgrass</name>
    <dbReference type="NCBI Taxonomy" id="38727"/>
    <lineage>
        <taxon>Eukaryota</taxon>
        <taxon>Viridiplantae</taxon>
        <taxon>Streptophyta</taxon>
        <taxon>Embryophyta</taxon>
        <taxon>Tracheophyta</taxon>
        <taxon>Spermatophyta</taxon>
        <taxon>Magnoliopsida</taxon>
        <taxon>Liliopsida</taxon>
        <taxon>Poales</taxon>
        <taxon>Poaceae</taxon>
        <taxon>PACMAD clade</taxon>
        <taxon>Panicoideae</taxon>
        <taxon>Panicodae</taxon>
        <taxon>Paniceae</taxon>
        <taxon>Panicinae</taxon>
        <taxon>Panicum</taxon>
        <taxon>Panicum sect. Hiantes</taxon>
    </lineage>
</organism>
<dbReference type="Proteomes" id="UP000823388">
    <property type="component" value="Chromosome 5N"/>
</dbReference>
<feature type="compositionally biased region" description="Low complexity" evidence="1">
    <location>
        <begin position="104"/>
        <end position="114"/>
    </location>
</feature>